<protein>
    <submittedName>
        <fullName evidence="1">Uncharacterized protein</fullName>
    </submittedName>
</protein>
<evidence type="ECO:0000313" key="1">
    <source>
        <dbReference type="EMBL" id="JAE06664.1"/>
    </source>
</evidence>
<dbReference type="AlphaFoldDB" id="A0A0A9F649"/>
<reference evidence="1" key="2">
    <citation type="journal article" date="2015" name="Data Brief">
        <title>Shoot transcriptome of the giant reed, Arundo donax.</title>
        <authorList>
            <person name="Barrero R.A."/>
            <person name="Guerrero F.D."/>
            <person name="Moolhuijzen P."/>
            <person name="Goolsby J.A."/>
            <person name="Tidwell J."/>
            <person name="Bellgard S.E."/>
            <person name="Bellgard M.I."/>
        </authorList>
    </citation>
    <scope>NUCLEOTIDE SEQUENCE</scope>
    <source>
        <tissue evidence="1">Shoot tissue taken approximately 20 cm above the soil surface</tissue>
    </source>
</reference>
<proteinExistence type="predicted"/>
<accession>A0A0A9F649</accession>
<name>A0A0A9F649_ARUDO</name>
<reference evidence="1" key="1">
    <citation type="submission" date="2014-09" db="EMBL/GenBank/DDBJ databases">
        <authorList>
            <person name="Magalhaes I.L.F."/>
            <person name="Oliveira U."/>
            <person name="Santos F.R."/>
            <person name="Vidigal T.H.D.A."/>
            <person name="Brescovit A.D."/>
            <person name="Santos A.J."/>
        </authorList>
    </citation>
    <scope>NUCLEOTIDE SEQUENCE</scope>
    <source>
        <tissue evidence="1">Shoot tissue taken approximately 20 cm above the soil surface</tissue>
    </source>
</reference>
<dbReference type="EMBL" id="GBRH01191232">
    <property type="protein sequence ID" value="JAE06664.1"/>
    <property type="molecule type" value="Transcribed_RNA"/>
</dbReference>
<sequence>MASANMHPCMQERTKEREDEICVWTVVDVPRRAWR</sequence>
<organism evidence="1">
    <name type="scientific">Arundo donax</name>
    <name type="common">Giant reed</name>
    <name type="synonym">Donax arundinaceus</name>
    <dbReference type="NCBI Taxonomy" id="35708"/>
    <lineage>
        <taxon>Eukaryota</taxon>
        <taxon>Viridiplantae</taxon>
        <taxon>Streptophyta</taxon>
        <taxon>Embryophyta</taxon>
        <taxon>Tracheophyta</taxon>
        <taxon>Spermatophyta</taxon>
        <taxon>Magnoliopsida</taxon>
        <taxon>Liliopsida</taxon>
        <taxon>Poales</taxon>
        <taxon>Poaceae</taxon>
        <taxon>PACMAD clade</taxon>
        <taxon>Arundinoideae</taxon>
        <taxon>Arundineae</taxon>
        <taxon>Arundo</taxon>
    </lineage>
</organism>